<dbReference type="GO" id="GO:0005615">
    <property type="term" value="C:extracellular space"/>
    <property type="evidence" value="ECO:0007669"/>
    <property type="project" value="TreeGrafter"/>
</dbReference>
<accession>A0A8D2LX35</accession>
<feature type="signal peptide" evidence="10">
    <location>
        <begin position="1"/>
        <end position="27"/>
    </location>
</feature>
<keyword evidence="13" id="KW-1185">Reference proteome</keyword>
<dbReference type="PROSITE" id="PS00250">
    <property type="entry name" value="TGF_BETA_1"/>
    <property type="match status" value="1"/>
</dbReference>
<comment type="subcellular location">
    <subcellularLocation>
        <location evidence="1">Secreted</location>
    </subcellularLocation>
</comment>
<evidence type="ECO:0000256" key="10">
    <source>
        <dbReference type="SAM" id="SignalP"/>
    </source>
</evidence>
<reference evidence="12" key="1">
    <citation type="submission" date="2025-08" db="UniProtKB">
        <authorList>
            <consortium name="Ensembl"/>
        </authorList>
    </citation>
    <scope>IDENTIFICATION</scope>
</reference>
<dbReference type="FunFam" id="2.10.90.10:FF:000012">
    <property type="entry name" value="Growth/differentiation factor 9 (Predicted)"/>
    <property type="match status" value="1"/>
</dbReference>
<dbReference type="PANTHER" id="PTHR11848:SF22">
    <property type="entry name" value="BONE MORPHOGENETIC PROTEIN 15"/>
    <property type="match status" value="1"/>
</dbReference>
<dbReference type="InterPro" id="IPR001839">
    <property type="entry name" value="TGF-b_C"/>
</dbReference>
<dbReference type="PANTHER" id="PTHR11848">
    <property type="entry name" value="TGF-BETA FAMILY"/>
    <property type="match status" value="1"/>
</dbReference>
<sequence>MARGSRPGPLRALLLLALLAALPLPQGGGPAAAAPEGVLPGGAPLPLAQALLGLVPPSARARARRRRRARGEPLRYMLSLYRSVADRHGQPRGDRRLSTDTVRLVQPFAKARQPRTGAWLVWNLDYHLEIEPQVERLVRATVVYSQTQSSPRSQFLCSAELLSSRRATSRAPLGLASPQADGRSTTTASSRESWVEMDLSVRLPLWAWAPPKSRVVHVSHACACLGGLWGQEDSPALHDPFLLLYLNDTRKVLRTGPAHVRWARQAGELALDLPGYRCTEHAERSQCALHPFRVSFRQLGWDHWIIAPSWYRPQYCKGSCPRVLRYDFHSPNHAVVQNLINELVDPSVPRPSCVPYEYGPISVLILEQNSDILYKVYDDMVAKSCTCR</sequence>
<evidence type="ECO:0000256" key="5">
    <source>
        <dbReference type="ARBA" id="ARBA00023030"/>
    </source>
</evidence>
<feature type="chain" id="PRO_5034807506" evidence="10">
    <location>
        <begin position="28"/>
        <end position="388"/>
    </location>
</feature>
<evidence type="ECO:0000256" key="6">
    <source>
        <dbReference type="ARBA" id="ARBA00023157"/>
    </source>
</evidence>
<evidence type="ECO:0000313" key="13">
    <source>
        <dbReference type="Proteomes" id="UP000694545"/>
    </source>
</evidence>
<dbReference type="Pfam" id="PF00019">
    <property type="entry name" value="TGF_beta"/>
    <property type="match status" value="1"/>
</dbReference>
<dbReference type="Ensembl" id="ENSVKKT00000028994.1">
    <property type="protein sequence ID" value="ENSVKKP00000028316.1"/>
    <property type="gene ID" value="ENSVKKG00000018328.1"/>
</dbReference>
<keyword evidence="3" id="KW-0964">Secreted</keyword>
<evidence type="ECO:0000256" key="2">
    <source>
        <dbReference type="ARBA" id="ARBA00006656"/>
    </source>
</evidence>
<evidence type="ECO:0000256" key="7">
    <source>
        <dbReference type="ARBA" id="ARBA00023180"/>
    </source>
</evidence>
<evidence type="ECO:0000313" key="12">
    <source>
        <dbReference type="Ensembl" id="ENSVKKP00000028316.1"/>
    </source>
</evidence>
<dbReference type="GO" id="GO:0008083">
    <property type="term" value="F:growth factor activity"/>
    <property type="evidence" value="ECO:0007669"/>
    <property type="project" value="UniProtKB-KW"/>
</dbReference>
<keyword evidence="5 8" id="KW-0339">Growth factor</keyword>
<evidence type="ECO:0000256" key="8">
    <source>
        <dbReference type="RuleBase" id="RU000354"/>
    </source>
</evidence>
<reference evidence="12" key="2">
    <citation type="submission" date="2025-09" db="UniProtKB">
        <authorList>
            <consortium name="Ensembl"/>
        </authorList>
    </citation>
    <scope>IDENTIFICATION</scope>
</reference>
<name>A0A8D2LX35_VARKO</name>
<evidence type="ECO:0000256" key="9">
    <source>
        <dbReference type="SAM" id="MobiDB-lite"/>
    </source>
</evidence>
<dbReference type="InterPro" id="IPR015615">
    <property type="entry name" value="TGF-beta-rel"/>
</dbReference>
<feature type="region of interest" description="Disordered" evidence="9">
    <location>
        <begin position="170"/>
        <end position="189"/>
    </location>
</feature>
<protein>
    <submittedName>
        <fullName evidence="12">Bone morphogenetic protein 15</fullName>
    </submittedName>
</protein>
<keyword evidence="4 10" id="KW-0732">Signal</keyword>
<dbReference type="PROSITE" id="PS51362">
    <property type="entry name" value="TGF_BETA_2"/>
    <property type="match status" value="1"/>
</dbReference>
<evidence type="ECO:0000259" key="11">
    <source>
        <dbReference type="PROSITE" id="PS51362"/>
    </source>
</evidence>
<feature type="domain" description="TGF-beta family profile" evidence="11">
    <location>
        <begin position="261"/>
        <end position="388"/>
    </location>
</feature>
<evidence type="ECO:0000256" key="1">
    <source>
        <dbReference type="ARBA" id="ARBA00004613"/>
    </source>
</evidence>
<dbReference type="SMART" id="SM00204">
    <property type="entry name" value="TGFB"/>
    <property type="match status" value="1"/>
</dbReference>
<dbReference type="InterPro" id="IPR017948">
    <property type="entry name" value="TGFb_CS"/>
</dbReference>
<dbReference type="SUPFAM" id="SSF57501">
    <property type="entry name" value="Cystine-knot cytokines"/>
    <property type="match status" value="1"/>
</dbReference>
<dbReference type="GO" id="GO:0005125">
    <property type="term" value="F:cytokine activity"/>
    <property type="evidence" value="ECO:0007669"/>
    <property type="project" value="TreeGrafter"/>
</dbReference>
<evidence type="ECO:0000256" key="4">
    <source>
        <dbReference type="ARBA" id="ARBA00022729"/>
    </source>
</evidence>
<proteinExistence type="inferred from homology"/>
<dbReference type="OMA" id="VYRHQLH"/>
<keyword evidence="6" id="KW-1015">Disulfide bond</keyword>
<dbReference type="AlphaFoldDB" id="A0A8D2LX35"/>
<organism evidence="12 13">
    <name type="scientific">Varanus komodoensis</name>
    <name type="common">Komodo dragon</name>
    <dbReference type="NCBI Taxonomy" id="61221"/>
    <lineage>
        <taxon>Eukaryota</taxon>
        <taxon>Metazoa</taxon>
        <taxon>Chordata</taxon>
        <taxon>Craniata</taxon>
        <taxon>Vertebrata</taxon>
        <taxon>Euteleostomi</taxon>
        <taxon>Lepidosauria</taxon>
        <taxon>Squamata</taxon>
        <taxon>Bifurcata</taxon>
        <taxon>Unidentata</taxon>
        <taxon>Episquamata</taxon>
        <taxon>Toxicofera</taxon>
        <taxon>Anguimorpha</taxon>
        <taxon>Paleoanguimorpha</taxon>
        <taxon>Varanoidea</taxon>
        <taxon>Varanidae</taxon>
        <taxon>Varanus</taxon>
    </lineage>
</organism>
<keyword evidence="7" id="KW-0325">Glycoprotein</keyword>
<comment type="similarity">
    <text evidence="2 8">Belongs to the TGF-beta family.</text>
</comment>
<dbReference type="Gene3D" id="2.10.90.10">
    <property type="entry name" value="Cystine-knot cytokines"/>
    <property type="match status" value="1"/>
</dbReference>
<dbReference type="Proteomes" id="UP000694545">
    <property type="component" value="Unplaced"/>
</dbReference>
<dbReference type="InterPro" id="IPR029034">
    <property type="entry name" value="Cystine-knot_cytokine"/>
</dbReference>
<evidence type="ECO:0000256" key="3">
    <source>
        <dbReference type="ARBA" id="ARBA00022525"/>
    </source>
</evidence>